<name>A0A8H7Q6N0_9FUNG</name>
<dbReference type="InterPro" id="IPR007472">
    <property type="entry name" value="N-end_Aminoacyl_Trfase_C"/>
</dbReference>
<dbReference type="Pfam" id="PF04377">
    <property type="entry name" value="ATE_C"/>
    <property type="match status" value="1"/>
</dbReference>
<dbReference type="InterPro" id="IPR017137">
    <property type="entry name" value="Arg-tRNA-P_Trfase_1_euk"/>
</dbReference>
<dbReference type="GO" id="GO:0004057">
    <property type="term" value="F:arginyl-tRNA--protein transferase activity"/>
    <property type="evidence" value="ECO:0007669"/>
    <property type="project" value="UniProtKB-EC"/>
</dbReference>
<evidence type="ECO:0000256" key="1">
    <source>
        <dbReference type="PIRNR" id="PIRNR037207"/>
    </source>
</evidence>
<dbReference type="OrthoDB" id="74183at2759"/>
<dbReference type="EC" id="2.3.2.8" evidence="1"/>
<dbReference type="GO" id="GO:0005737">
    <property type="term" value="C:cytoplasm"/>
    <property type="evidence" value="ECO:0007669"/>
    <property type="project" value="TreeGrafter"/>
</dbReference>
<sequence length="350" mass="39906">MLANVDTAKEKTLHIPLALDASKFKPSKSQKKLVHKFNRFIQGDWTPNSEEDVDIGKKKLVHQRIIFIPQQKSEPAGMDTLPTLLSRAEHAPNNEAEHPKKHELEIEMEPSSFTAEKYSLYRKYQIEIHHDPPSKLKEKSFKQFLVDSPLKRYSFDRDDGAPCSGYGSYHQTYRLDGKLIAMAVLDILPNCVSSVYFMYDPEYAFLGLGKYSALREIALTQELEGKVSKELHWYYMGYYIHNCAKMRYKGQYKPSYLLDCEAATWEPIEKCTPLLDKTGFVPFHKALTDGSTDMDSTSANGVDSISNSASCLRSALAIFSGMLAPITELPLYRSDDSFREEMQEYVSNGY</sequence>
<dbReference type="InterPro" id="IPR030700">
    <property type="entry name" value="N-end_Aminoacyl_Trfase"/>
</dbReference>
<dbReference type="PIRSF" id="PIRSF037207">
    <property type="entry name" value="ATE1_euk"/>
    <property type="match status" value="1"/>
</dbReference>
<accession>A0A8H7Q6N0</accession>
<keyword evidence="1" id="KW-0833">Ubl conjugation pathway</keyword>
<dbReference type="EMBL" id="JAEPRA010000004">
    <property type="protein sequence ID" value="KAG2186947.1"/>
    <property type="molecule type" value="Genomic_DNA"/>
</dbReference>
<comment type="caution">
    <text evidence="3">The sequence shown here is derived from an EMBL/GenBank/DDBJ whole genome shotgun (WGS) entry which is preliminary data.</text>
</comment>
<dbReference type="PANTHER" id="PTHR21367">
    <property type="entry name" value="ARGININE-TRNA-PROTEIN TRANSFERASE 1"/>
    <property type="match status" value="1"/>
</dbReference>
<evidence type="ECO:0000313" key="4">
    <source>
        <dbReference type="Proteomes" id="UP000612746"/>
    </source>
</evidence>
<dbReference type="InterPro" id="IPR016181">
    <property type="entry name" value="Acyl_CoA_acyltransferase"/>
</dbReference>
<reference evidence="3" key="1">
    <citation type="submission" date="2020-12" db="EMBL/GenBank/DDBJ databases">
        <title>Metabolic potential, ecology and presence of endohyphal bacteria is reflected in genomic diversity of Mucoromycotina.</title>
        <authorList>
            <person name="Muszewska A."/>
            <person name="Okrasinska A."/>
            <person name="Steczkiewicz K."/>
            <person name="Drgas O."/>
            <person name="Orlowska M."/>
            <person name="Perlinska-Lenart U."/>
            <person name="Aleksandrzak-Piekarczyk T."/>
            <person name="Szatraj K."/>
            <person name="Zielenkiewicz U."/>
            <person name="Pilsyk S."/>
            <person name="Malc E."/>
            <person name="Mieczkowski P."/>
            <person name="Kruszewska J.S."/>
            <person name="Biernat P."/>
            <person name="Pawlowska J."/>
        </authorList>
    </citation>
    <scope>NUCLEOTIDE SEQUENCE</scope>
    <source>
        <strain evidence="3">WA0000051536</strain>
    </source>
</reference>
<dbReference type="Proteomes" id="UP000612746">
    <property type="component" value="Unassembled WGS sequence"/>
</dbReference>
<feature type="domain" description="N-end rule aminoacyl transferase C-terminal" evidence="2">
    <location>
        <begin position="116"/>
        <end position="259"/>
    </location>
</feature>
<evidence type="ECO:0000259" key="2">
    <source>
        <dbReference type="Pfam" id="PF04377"/>
    </source>
</evidence>
<comment type="similarity">
    <text evidence="1">Belongs to the R-transferase family.</text>
</comment>
<protein>
    <recommendedName>
        <fullName evidence="1">Arginyl-tRNA--protein transferase 1</fullName>
        <shortName evidence="1">Arginyltransferase 1</shortName>
        <shortName evidence="1">R-transferase 1</shortName>
        <ecNumber evidence="1">2.3.2.8</ecNumber>
    </recommendedName>
    <alternativeName>
        <fullName evidence="1">Arginine-tRNA--protein transferase 1</fullName>
    </alternativeName>
</protein>
<organism evidence="3 4">
    <name type="scientific">Umbelopsis vinacea</name>
    <dbReference type="NCBI Taxonomy" id="44442"/>
    <lineage>
        <taxon>Eukaryota</taxon>
        <taxon>Fungi</taxon>
        <taxon>Fungi incertae sedis</taxon>
        <taxon>Mucoromycota</taxon>
        <taxon>Mucoromycotina</taxon>
        <taxon>Umbelopsidomycetes</taxon>
        <taxon>Umbelopsidales</taxon>
        <taxon>Umbelopsidaceae</taxon>
        <taxon>Umbelopsis</taxon>
    </lineage>
</organism>
<keyword evidence="1" id="KW-0012">Acyltransferase</keyword>
<comment type="catalytic activity">
    <reaction evidence="1">
        <text>an N-terminal L-alpha-aminoacyl-[protein] + L-arginyl-tRNA(Arg) = an N-terminal L-arginyl-L-aminoacyl-[protein] + tRNA(Arg) + H(+)</text>
        <dbReference type="Rhea" id="RHEA:10208"/>
        <dbReference type="Rhea" id="RHEA-COMP:9658"/>
        <dbReference type="Rhea" id="RHEA-COMP:9673"/>
        <dbReference type="Rhea" id="RHEA-COMP:10636"/>
        <dbReference type="Rhea" id="RHEA-COMP:10638"/>
        <dbReference type="ChEBI" id="CHEBI:15378"/>
        <dbReference type="ChEBI" id="CHEBI:78442"/>
        <dbReference type="ChEBI" id="CHEBI:78513"/>
        <dbReference type="ChEBI" id="CHEBI:78597"/>
        <dbReference type="ChEBI" id="CHEBI:83562"/>
        <dbReference type="EC" id="2.3.2.8"/>
    </reaction>
</comment>
<comment type="function">
    <text evidence="1">Involved in the post-translational conjugation of arginine to the N-terminal aspartate or glutamate of a protein. This arginylation is required for degradation of the protein via the ubiquitin pathway.</text>
</comment>
<proteinExistence type="inferred from homology"/>
<gene>
    <name evidence="3" type="ORF">INT44_003175</name>
</gene>
<dbReference type="PANTHER" id="PTHR21367:SF1">
    <property type="entry name" value="ARGINYL-TRNA--PROTEIN TRANSFERASE 1"/>
    <property type="match status" value="1"/>
</dbReference>
<dbReference type="AlphaFoldDB" id="A0A8H7Q6N0"/>
<keyword evidence="4" id="KW-1185">Reference proteome</keyword>
<evidence type="ECO:0000313" key="3">
    <source>
        <dbReference type="EMBL" id="KAG2186947.1"/>
    </source>
</evidence>
<keyword evidence="1" id="KW-0808">Transferase</keyword>
<dbReference type="SUPFAM" id="SSF55729">
    <property type="entry name" value="Acyl-CoA N-acyltransferases (Nat)"/>
    <property type="match status" value="1"/>
</dbReference>